<accession>W1WKQ3</accession>
<evidence type="ECO:0000313" key="2">
    <source>
        <dbReference type="EMBL" id="ETJ18471.1"/>
    </source>
</evidence>
<reference evidence="2" key="1">
    <citation type="submission" date="2013-12" db="EMBL/GenBank/DDBJ databases">
        <title>A Varibaculum cambriense genome reconstructed from a premature infant gut community with otherwise low bacterial novelty that shifts toward anaerobic metabolism during the third week of life.</title>
        <authorList>
            <person name="Brown C.T."/>
            <person name="Sharon I."/>
            <person name="Thomas B.C."/>
            <person name="Castelle C.J."/>
            <person name="Morowitz M.J."/>
            <person name="Banfield J.F."/>
        </authorList>
    </citation>
    <scope>NUCLEOTIDE SEQUENCE</scope>
</reference>
<organism evidence="2">
    <name type="scientific">human gut metagenome</name>
    <dbReference type="NCBI Taxonomy" id="408170"/>
    <lineage>
        <taxon>unclassified sequences</taxon>
        <taxon>metagenomes</taxon>
        <taxon>organismal metagenomes</taxon>
    </lineage>
</organism>
<name>W1WKQ3_9ZZZZ</name>
<dbReference type="PROSITE" id="PS51170">
    <property type="entry name" value="CW"/>
    <property type="match status" value="1"/>
</dbReference>
<comment type="caution">
    <text evidence="2">The sequence shown here is derived from an EMBL/GenBank/DDBJ whole genome shotgun (WGS) entry which is preliminary data.</text>
</comment>
<protein>
    <submittedName>
        <fullName evidence="2">Surface protein PspC</fullName>
    </submittedName>
</protein>
<gene>
    <name evidence="2" type="ORF">Q604_UNBC18627G0004</name>
</gene>
<dbReference type="Gene3D" id="2.10.270.10">
    <property type="entry name" value="Cholin Binding"/>
    <property type="match status" value="1"/>
</dbReference>
<sequence>MAKKRYKSILATGLAVAGAVQMGMTTDANAIGKPQAGGPGASNAVIVDSKDVMAETNSKLDSTKTFYTVKGKSEKPSPDWNKEIVLDYAGSTNDTFYRVTQKDGTPYTGLYLSKNSENGAPMEWLVLDENGCLRRNPMKPQFAWLNGYYSADFLNNGIGPNHDPSTNNWYLTDITTVQGAELKYIVFNKWQGYGGVWYRSNAEGVCYKNQWFQDTDGKWYYFNDKCQMVTNTLVNGYWVGSDGLWVP</sequence>
<dbReference type="AlphaFoldDB" id="W1WKQ3"/>
<keyword evidence="1" id="KW-0677">Repeat</keyword>
<proteinExistence type="predicted"/>
<evidence type="ECO:0000256" key="1">
    <source>
        <dbReference type="ARBA" id="ARBA00022737"/>
    </source>
</evidence>
<dbReference type="Pfam" id="PF19085">
    <property type="entry name" value="Choline_bind_2"/>
    <property type="match status" value="1"/>
</dbReference>
<dbReference type="InterPro" id="IPR018337">
    <property type="entry name" value="Cell_wall/Cho-bd_repeat"/>
</dbReference>
<dbReference type="EMBL" id="AZMM01018627">
    <property type="protein sequence ID" value="ETJ18471.1"/>
    <property type="molecule type" value="Genomic_DNA"/>
</dbReference>
<dbReference type="SUPFAM" id="SSF69360">
    <property type="entry name" value="Cell wall binding repeat"/>
    <property type="match status" value="1"/>
</dbReference>